<dbReference type="GO" id="GO:0009380">
    <property type="term" value="C:excinuclease repair complex"/>
    <property type="evidence" value="ECO:0007669"/>
    <property type="project" value="InterPro"/>
</dbReference>
<keyword evidence="1 7" id="KW-0963">Cytoplasm</keyword>
<dbReference type="InterPro" id="IPR035901">
    <property type="entry name" value="GIY-YIG_endonuc_sf"/>
</dbReference>
<evidence type="ECO:0000256" key="6">
    <source>
        <dbReference type="ARBA" id="ARBA00023236"/>
    </source>
</evidence>
<dbReference type="PANTHER" id="PTHR30562:SF1">
    <property type="entry name" value="UVRABC SYSTEM PROTEIN C"/>
    <property type="match status" value="1"/>
</dbReference>
<dbReference type="InterPro" id="IPR001162">
    <property type="entry name" value="UvrC_RNase_H_dom"/>
</dbReference>
<proteinExistence type="inferred from homology"/>
<dbReference type="HAMAP" id="MF_00203">
    <property type="entry name" value="UvrC"/>
    <property type="match status" value="1"/>
</dbReference>
<evidence type="ECO:0000313" key="11">
    <source>
        <dbReference type="EMBL" id="MPW26563.1"/>
    </source>
</evidence>
<keyword evidence="2 7" id="KW-0227">DNA damage</keyword>
<dbReference type="FunFam" id="3.40.1440.10:FF:000001">
    <property type="entry name" value="UvrABC system protein C"/>
    <property type="match status" value="1"/>
</dbReference>
<keyword evidence="5 7" id="KW-0234">DNA repair</keyword>
<dbReference type="SUPFAM" id="SSF82771">
    <property type="entry name" value="GIY-YIG endonuclease"/>
    <property type="match status" value="1"/>
</dbReference>
<keyword evidence="12" id="KW-1185">Reference proteome</keyword>
<dbReference type="PROSITE" id="PS50151">
    <property type="entry name" value="UVR"/>
    <property type="match status" value="1"/>
</dbReference>
<dbReference type="Gene3D" id="3.30.420.340">
    <property type="entry name" value="UvrC, RNAse H endonuclease domain"/>
    <property type="match status" value="1"/>
</dbReference>
<accession>A0A6A7KC18</accession>
<evidence type="ECO:0000256" key="2">
    <source>
        <dbReference type="ARBA" id="ARBA00022763"/>
    </source>
</evidence>
<dbReference type="InterPro" id="IPR047296">
    <property type="entry name" value="GIY-YIG_UvrC_Cho"/>
</dbReference>
<dbReference type="Pfam" id="PF12826">
    <property type="entry name" value="HHH_2"/>
    <property type="match status" value="1"/>
</dbReference>
<dbReference type="NCBIfam" id="NF001824">
    <property type="entry name" value="PRK00558.1-5"/>
    <property type="match status" value="1"/>
</dbReference>
<dbReference type="InterPro" id="IPR010994">
    <property type="entry name" value="RuvA_2-like"/>
</dbReference>
<reference evidence="11 12" key="1">
    <citation type="submission" date="2019-10" db="EMBL/GenBank/DDBJ databases">
        <title>Alkalibaculum tamaniensis sp.nov., a new alkaliphilic acetogen, isolated on methoxylated aromatics from a mud volcano.</title>
        <authorList>
            <person name="Khomyakova M.A."/>
            <person name="Merkel A.Y."/>
            <person name="Bonch-Osmolovskaya E.A."/>
            <person name="Slobodkin A.I."/>
        </authorList>
    </citation>
    <scope>NUCLEOTIDE SEQUENCE [LARGE SCALE GENOMIC DNA]</scope>
    <source>
        <strain evidence="11 12">M08DMB</strain>
    </source>
</reference>
<dbReference type="InterPro" id="IPR038476">
    <property type="entry name" value="UvrC_RNase_H_dom_sf"/>
</dbReference>
<evidence type="ECO:0000256" key="3">
    <source>
        <dbReference type="ARBA" id="ARBA00022769"/>
    </source>
</evidence>
<dbReference type="Proteomes" id="UP000440004">
    <property type="component" value="Unassembled WGS sequence"/>
</dbReference>
<dbReference type="GO" id="GO:0009381">
    <property type="term" value="F:excinuclease ABC activity"/>
    <property type="evidence" value="ECO:0007669"/>
    <property type="project" value="UniProtKB-UniRule"/>
</dbReference>
<keyword evidence="4 7" id="KW-0267">Excision nuclease</keyword>
<dbReference type="InterPro" id="IPR041663">
    <property type="entry name" value="DisA/LigA_HHH"/>
</dbReference>
<name>A0A6A7KC18_9FIRM</name>
<evidence type="ECO:0000259" key="8">
    <source>
        <dbReference type="PROSITE" id="PS50151"/>
    </source>
</evidence>
<protein>
    <recommendedName>
        <fullName evidence="7">UvrABC system protein C</fullName>
        <shortName evidence="7">Protein UvrC</shortName>
    </recommendedName>
    <alternativeName>
        <fullName evidence="7">Excinuclease ABC subunit C</fullName>
    </alternativeName>
</protein>
<evidence type="ECO:0000259" key="9">
    <source>
        <dbReference type="PROSITE" id="PS50164"/>
    </source>
</evidence>
<dbReference type="AlphaFoldDB" id="A0A6A7KC18"/>
<dbReference type="InterPro" id="IPR036876">
    <property type="entry name" value="UVR_dom_sf"/>
</dbReference>
<comment type="similarity">
    <text evidence="7">Belongs to the UvrC family.</text>
</comment>
<comment type="subcellular location">
    <subcellularLocation>
        <location evidence="7">Cytoplasm</location>
    </subcellularLocation>
</comment>
<dbReference type="RefSeq" id="WP_152805195.1">
    <property type="nucleotide sequence ID" value="NZ_WHNX01000021.1"/>
</dbReference>
<dbReference type="Gene3D" id="3.40.1440.10">
    <property type="entry name" value="GIY-YIG endonuclease"/>
    <property type="match status" value="1"/>
</dbReference>
<dbReference type="Pfam" id="PF02151">
    <property type="entry name" value="UVR"/>
    <property type="match status" value="1"/>
</dbReference>
<dbReference type="InterPro" id="IPR001943">
    <property type="entry name" value="UVR_dom"/>
</dbReference>
<dbReference type="Gene3D" id="1.10.150.20">
    <property type="entry name" value="5' to 3' exonuclease, C-terminal subdomain"/>
    <property type="match status" value="1"/>
</dbReference>
<dbReference type="InterPro" id="IPR003583">
    <property type="entry name" value="Hlx-hairpin-Hlx_DNA-bd_motif"/>
</dbReference>
<feature type="domain" description="UVR" evidence="8">
    <location>
        <begin position="201"/>
        <end position="236"/>
    </location>
</feature>
<gene>
    <name evidence="7 11" type="primary">uvrC</name>
    <name evidence="11" type="ORF">GC105_12270</name>
</gene>
<comment type="function">
    <text evidence="7">The UvrABC repair system catalyzes the recognition and processing of DNA lesions. UvrC both incises the 5' and 3' sides of the lesion. The N-terminal half is responsible for the 3' incision and the C-terminal half is responsible for the 5' incision.</text>
</comment>
<dbReference type="SUPFAM" id="SSF47781">
    <property type="entry name" value="RuvA domain 2-like"/>
    <property type="match status" value="1"/>
</dbReference>
<keyword evidence="6 7" id="KW-0742">SOS response</keyword>
<feature type="domain" description="UvrC family homology region profile" evidence="10">
    <location>
        <begin position="252"/>
        <end position="486"/>
    </location>
</feature>
<comment type="subunit">
    <text evidence="7">Interacts with UvrB in an incision complex.</text>
</comment>
<dbReference type="GO" id="GO:0003677">
    <property type="term" value="F:DNA binding"/>
    <property type="evidence" value="ECO:0007669"/>
    <property type="project" value="UniProtKB-UniRule"/>
</dbReference>
<dbReference type="PANTHER" id="PTHR30562">
    <property type="entry name" value="UVRC/OXIDOREDUCTASE"/>
    <property type="match status" value="1"/>
</dbReference>
<evidence type="ECO:0000256" key="4">
    <source>
        <dbReference type="ARBA" id="ARBA00022881"/>
    </source>
</evidence>
<evidence type="ECO:0000256" key="5">
    <source>
        <dbReference type="ARBA" id="ARBA00023204"/>
    </source>
</evidence>
<feature type="domain" description="GIY-YIG" evidence="9">
    <location>
        <begin position="12"/>
        <end position="90"/>
    </location>
</feature>
<evidence type="ECO:0000256" key="7">
    <source>
        <dbReference type="HAMAP-Rule" id="MF_00203"/>
    </source>
</evidence>
<dbReference type="Pfam" id="PF22920">
    <property type="entry name" value="UvrC_RNaseH"/>
    <property type="match status" value="1"/>
</dbReference>
<dbReference type="PROSITE" id="PS50165">
    <property type="entry name" value="UVRC"/>
    <property type="match status" value="1"/>
</dbReference>
<comment type="caution">
    <text evidence="11">The sequence shown here is derived from an EMBL/GenBank/DDBJ whole genome shotgun (WGS) entry which is preliminary data.</text>
</comment>
<dbReference type="Pfam" id="PF08459">
    <property type="entry name" value="UvrC_RNaseH_dom"/>
    <property type="match status" value="1"/>
</dbReference>
<organism evidence="11 12">
    <name type="scientific">Alkalibaculum sporogenes</name>
    <dbReference type="NCBI Taxonomy" id="2655001"/>
    <lineage>
        <taxon>Bacteria</taxon>
        <taxon>Bacillati</taxon>
        <taxon>Bacillota</taxon>
        <taxon>Clostridia</taxon>
        <taxon>Eubacteriales</taxon>
        <taxon>Eubacteriaceae</taxon>
        <taxon>Alkalibaculum</taxon>
    </lineage>
</organism>
<dbReference type="CDD" id="cd10434">
    <property type="entry name" value="GIY-YIG_UvrC_Cho"/>
    <property type="match status" value="1"/>
</dbReference>
<dbReference type="GO" id="GO:0005737">
    <property type="term" value="C:cytoplasm"/>
    <property type="evidence" value="ECO:0007669"/>
    <property type="project" value="UniProtKB-SubCell"/>
</dbReference>
<dbReference type="SMART" id="SM00278">
    <property type="entry name" value="HhH1"/>
    <property type="match status" value="2"/>
</dbReference>
<dbReference type="InterPro" id="IPR050066">
    <property type="entry name" value="UvrABC_protein_C"/>
</dbReference>
<dbReference type="Gene3D" id="4.10.860.10">
    <property type="entry name" value="UVR domain"/>
    <property type="match status" value="1"/>
</dbReference>
<dbReference type="SUPFAM" id="SSF46600">
    <property type="entry name" value="C-terminal UvrC-binding domain of UvrB"/>
    <property type="match status" value="1"/>
</dbReference>
<dbReference type="Pfam" id="PF01541">
    <property type="entry name" value="GIY-YIG"/>
    <property type="match status" value="1"/>
</dbReference>
<dbReference type="InterPro" id="IPR004791">
    <property type="entry name" value="UvrC"/>
</dbReference>
<keyword evidence="3 7" id="KW-0228">DNA excision</keyword>
<dbReference type="GO" id="GO:0009432">
    <property type="term" value="P:SOS response"/>
    <property type="evidence" value="ECO:0007669"/>
    <property type="project" value="UniProtKB-UniRule"/>
</dbReference>
<dbReference type="NCBIfam" id="TIGR00194">
    <property type="entry name" value="uvrC"/>
    <property type="match status" value="1"/>
</dbReference>
<dbReference type="InterPro" id="IPR000305">
    <property type="entry name" value="GIY-YIG_endonuc"/>
</dbReference>
<dbReference type="SMART" id="SM00465">
    <property type="entry name" value="GIYc"/>
    <property type="match status" value="1"/>
</dbReference>
<dbReference type="GO" id="GO:0006289">
    <property type="term" value="P:nucleotide-excision repair"/>
    <property type="evidence" value="ECO:0007669"/>
    <property type="project" value="UniProtKB-UniRule"/>
</dbReference>
<evidence type="ECO:0000313" key="12">
    <source>
        <dbReference type="Proteomes" id="UP000440004"/>
    </source>
</evidence>
<sequence>MIDKNKLKDIPEKPGVYLMKDNQDNIIYVGKARNLKNRVKQYFQISDKTIKVATMVEHISDFEVIVTHTEVEALILECNLIKKNMPRYNIMLKDDKSYPYIKVTTNEKYPRVIMTRQIKKDGAKYFGPFTNVNSVKQTLDLINKLYSIKRCNKNFNGNKRERPCLNYHINRCLGVCLGDVSITKYNEYIQEIINILNGKHDKVILRLKEEMETASKDQEYERAAQLRDQINGITHITEKQKMISSAMEDQDVVAFFGEDKEYCIQVFLIRKGKLLGREHFCFSEIDNERDFHTQFIKQFYNNEKFIPKEILIQAQIEDCEVIEDWLSDRKGSKVNIRVPQKGIKKKLLDMVKDNAKIALEEHKNKIAVHDEKQRKAYKWLMDSLKLTYMPTRIEAYDISNIKGTDNVGTMVVFEDLKANKKAYRRFKIKSIVGQNDYGSMQEIVFRRIERGVKELHEGKNSKFLPFPQLILLDGGIGHINAIKEIMSHYPQLNIPICGLVKDDRHRLREIVYEGKCIEIPPSTPVYYLLNNISEEVHRFAISYHKKIRSDNLLSSELSNIQGIGDAKKKELLKKFKGIDNIKKATKEELLQVKGISDKIAINIMEYFT</sequence>
<dbReference type="EMBL" id="WHNX01000021">
    <property type="protein sequence ID" value="MPW26563.1"/>
    <property type="molecule type" value="Genomic_DNA"/>
</dbReference>
<dbReference type="PROSITE" id="PS50164">
    <property type="entry name" value="GIY_YIG"/>
    <property type="match status" value="1"/>
</dbReference>
<evidence type="ECO:0000256" key="1">
    <source>
        <dbReference type="ARBA" id="ARBA00022490"/>
    </source>
</evidence>
<evidence type="ECO:0000259" key="10">
    <source>
        <dbReference type="PROSITE" id="PS50165"/>
    </source>
</evidence>